<organism evidence="2 3">
    <name type="scientific">Sediminibacterium roseum</name>
    <dbReference type="NCBI Taxonomy" id="1978412"/>
    <lineage>
        <taxon>Bacteria</taxon>
        <taxon>Pseudomonadati</taxon>
        <taxon>Bacteroidota</taxon>
        <taxon>Chitinophagia</taxon>
        <taxon>Chitinophagales</taxon>
        <taxon>Chitinophagaceae</taxon>
        <taxon>Sediminibacterium</taxon>
    </lineage>
</organism>
<proteinExistence type="predicted"/>
<dbReference type="Proteomes" id="UP000753802">
    <property type="component" value="Unassembled WGS sequence"/>
</dbReference>
<evidence type="ECO:0000313" key="3">
    <source>
        <dbReference type="Proteomes" id="UP000753802"/>
    </source>
</evidence>
<accession>A0ABW9ZTG5</accession>
<gene>
    <name evidence="2" type="ORF">GWC95_10175</name>
</gene>
<keyword evidence="3" id="KW-1185">Reference proteome</keyword>
<dbReference type="EMBL" id="JAACJS010000012">
    <property type="protein sequence ID" value="NCI50289.1"/>
    <property type="molecule type" value="Genomic_DNA"/>
</dbReference>
<evidence type="ECO:0008006" key="4">
    <source>
        <dbReference type="Google" id="ProtNLM"/>
    </source>
</evidence>
<keyword evidence="1" id="KW-0472">Membrane</keyword>
<name>A0ABW9ZTG5_9BACT</name>
<keyword evidence="1" id="KW-1133">Transmembrane helix</keyword>
<feature type="transmembrane region" description="Helical" evidence="1">
    <location>
        <begin position="33"/>
        <end position="52"/>
    </location>
</feature>
<comment type="caution">
    <text evidence="2">The sequence shown here is derived from an EMBL/GenBank/DDBJ whole genome shotgun (WGS) entry which is preliminary data.</text>
</comment>
<keyword evidence="1" id="KW-0812">Transmembrane</keyword>
<reference evidence="2 3" key="1">
    <citation type="submission" date="2020-01" db="EMBL/GenBank/DDBJ databases">
        <title>Genome analysis.</title>
        <authorList>
            <person name="Wu S."/>
            <person name="Wang G."/>
        </authorList>
    </citation>
    <scope>NUCLEOTIDE SEQUENCE [LARGE SCALE GENOMIC DNA]</scope>
    <source>
        <strain evidence="2 3">SYL130</strain>
    </source>
</reference>
<sequence length="55" mass="6032">MKTKYLTLSLAIVAGLLCFGAFARQVVRSQTPDYTILLAGIFIVGLGIAAWFRKK</sequence>
<evidence type="ECO:0000313" key="2">
    <source>
        <dbReference type="EMBL" id="NCI50289.1"/>
    </source>
</evidence>
<dbReference type="RefSeq" id="WP_161818593.1">
    <property type="nucleotide sequence ID" value="NZ_JAACJS010000012.1"/>
</dbReference>
<protein>
    <recommendedName>
        <fullName evidence="4">PEP-CTERM protein-sorting domain-containing protein</fullName>
    </recommendedName>
</protein>
<evidence type="ECO:0000256" key="1">
    <source>
        <dbReference type="SAM" id="Phobius"/>
    </source>
</evidence>